<dbReference type="InterPro" id="IPR029052">
    <property type="entry name" value="Metallo-depent_PP-like"/>
</dbReference>
<evidence type="ECO:0000313" key="7">
    <source>
        <dbReference type="Proteomes" id="UP001209854"/>
    </source>
</evidence>
<accession>A0ABT3MXR9</accession>
<comment type="caution">
    <text evidence="6">The sequence shown here is derived from an EMBL/GenBank/DDBJ whole genome shotgun (WGS) entry which is preliminary data.</text>
</comment>
<proteinExistence type="inferred from homology"/>
<dbReference type="Gene3D" id="3.60.21.10">
    <property type="match status" value="1"/>
</dbReference>
<dbReference type="GO" id="GO:0004115">
    <property type="term" value="F:3',5'-cyclic-AMP phosphodiesterase activity"/>
    <property type="evidence" value="ECO:0007669"/>
    <property type="project" value="UniProtKB-EC"/>
</dbReference>
<gene>
    <name evidence="6" type="primary">cpdA</name>
    <name evidence="6" type="ORF">NX722_16400</name>
</gene>
<reference evidence="6 7" key="1">
    <citation type="submission" date="2022-10" db="EMBL/GenBank/DDBJ databases">
        <title>High-quality genome sequences of two octocoral-associated bacteria, Endozoicomonas euniceicola EF212 and Endozoicomonas gorgoniicola PS125.</title>
        <authorList>
            <person name="Chiou Y.-J."/>
            <person name="Chen Y.-H."/>
        </authorList>
    </citation>
    <scope>NUCLEOTIDE SEQUENCE [LARGE SCALE GENOMIC DNA]</scope>
    <source>
        <strain evidence="6 7">PS125</strain>
    </source>
</reference>
<keyword evidence="3" id="KW-0408">Iron</keyword>
<evidence type="ECO:0000256" key="3">
    <source>
        <dbReference type="ARBA" id="ARBA00023004"/>
    </source>
</evidence>
<dbReference type="RefSeq" id="WP_262563906.1">
    <property type="nucleotide sequence ID" value="NZ_JAPFCC010000001.1"/>
</dbReference>
<dbReference type="NCBIfam" id="NF008359">
    <property type="entry name" value="PRK11148.1"/>
    <property type="match status" value="1"/>
</dbReference>
<evidence type="ECO:0000256" key="2">
    <source>
        <dbReference type="ARBA" id="ARBA00022801"/>
    </source>
</evidence>
<dbReference type="InterPro" id="IPR004843">
    <property type="entry name" value="Calcineurin-like_PHP"/>
</dbReference>
<keyword evidence="2 6" id="KW-0378">Hydrolase</keyword>
<keyword evidence="7" id="KW-1185">Reference proteome</keyword>
<evidence type="ECO:0000256" key="1">
    <source>
        <dbReference type="ARBA" id="ARBA00022723"/>
    </source>
</evidence>
<comment type="similarity">
    <text evidence="4">Belongs to the cyclic nucleotide phosphodiesterase class-III family.</text>
</comment>
<dbReference type="InterPro" id="IPR050884">
    <property type="entry name" value="CNP_phosphodiesterase-III"/>
</dbReference>
<dbReference type="EMBL" id="JAPFCC010000001">
    <property type="protein sequence ID" value="MCW7554172.1"/>
    <property type="molecule type" value="Genomic_DNA"/>
</dbReference>
<keyword evidence="1" id="KW-0479">Metal-binding</keyword>
<dbReference type="PANTHER" id="PTHR42988">
    <property type="entry name" value="PHOSPHOHYDROLASE"/>
    <property type="match status" value="1"/>
</dbReference>
<organism evidence="6 7">
    <name type="scientific">Endozoicomonas gorgoniicola</name>
    <dbReference type="NCBI Taxonomy" id="1234144"/>
    <lineage>
        <taxon>Bacteria</taxon>
        <taxon>Pseudomonadati</taxon>
        <taxon>Pseudomonadota</taxon>
        <taxon>Gammaproteobacteria</taxon>
        <taxon>Oceanospirillales</taxon>
        <taxon>Endozoicomonadaceae</taxon>
        <taxon>Endozoicomonas</taxon>
    </lineage>
</organism>
<dbReference type="Pfam" id="PF00149">
    <property type="entry name" value="Metallophos"/>
    <property type="match status" value="1"/>
</dbReference>
<dbReference type="Proteomes" id="UP001209854">
    <property type="component" value="Unassembled WGS sequence"/>
</dbReference>
<dbReference type="SUPFAM" id="SSF56300">
    <property type="entry name" value="Metallo-dependent phosphatases"/>
    <property type="match status" value="1"/>
</dbReference>
<evidence type="ECO:0000259" key="5">
    <source>
        <dbReference type="Pfam" id="PF00149"/>
    </source>
</evidence>
<dbReference type="PANTHER" id="PTHR42988:SF2">
    <property type="entry name" value="CYCLIC NUCLEOTIDE PHOSPHODIESTERASE CBUA0032-RELATED"/>
    <property type="match status" value="1"/>
</dbReference>
<evidence type="ECO:0000313" key="6">
    <source>
        <dbReference type="EMBL" id="MCW7554172.1"/>
    </source>
</evidence>
<dbReference type="EC" id="3.1.4.53" evidence="6"/>
<sequence length="260" mass="29832">MSKIRVVQISDCHVFGNTEGRLMGVDTRASLRGILDDIEQRLNSIDLIVVTGDLSQDDSKASYQWIQQQLETLKIPYYWLAGNHDITAMMQEVCPAAMQKSVIRRNWQLLLLDSHLDDGIPGLLSDPELDYMEQQLRRYPDHHTLIAFHHPAYTINSPWLDKINLQNSEAFWERINRHTNVKVVINGHIHQVQEWQQGLVRVLSAPSTAVQFKPESYDFCLDSQPPGYRLIDLQSDGSLNTQVIRLPEYSQSPDFTSSGY</sequence>
<evidence type="ECO:0000256" key="4">
    <source>
        <dbReference type="ARBA" id="ARBA00025742"/>
    </source>
</evidence>
<name>A0ABT3MXR9_9GAMM</name>
<protein>
    <submittedName>
        <fullName evidence="6">3',5'-cyclic-AMP phosphodiesterase</fullName>
        <ecNumber evidence="6">3.1.4.53</ecNumber>
    </submittedName>
</protein>
<feature type="domain" description="Calcineurin-like phosphoesterase" evidence="5">
    <location>
        <begin position="4"/>
        <end position="191"/>
    </location>
</feature>